<organism evidence="3 4">
    <name type="scientific">Paludibacter propionicigenes (strain DSM 17365 / JCM 13257 / WB4)</name>
    <dbReference type="NCBI Taxonomy" id="694427"/>
    <lineage>
        <taxon>Bacteria</taxon>
        <taxon>Pseudomonadati</taxon>
        <taxon>Bacteroidota</taxon>
        <taxon>Bacteroidia</taxon>
        <taxon>Bacteroidales</taxon>
        <taxon>Paludibacteraceae</taxon>
        <taxon>Paludibacter</taxon>
    </lineage>
</organism>
<dbReference type="InterPro" id="IPR001509">
    <property type="entry name" value="Epimerase_deHydtase"/>
</dbReference>
<dbReference type="InterPro" id="IPR014710">
    <property type="entry name" value="RmlC-like_jellyroll"/>
</dbReference>
<feature type="domain" description="Capsular polysaccharide assembling protein CapF C-terminal" evidence="2">
    <location>
        <begin position="291"/>
        <end position="400"/>
    </location>
</feature>
<accession>E4T314</accession>
<dbReference type="KEGG" id="ppn:Palpr_0958"/>
<sequence length="408" mass="46557">MKRAIKQTFKPKTKDHAHCEFHTTNYKKNKNERMKILITGAKGFVGKNLIVELRNQGFEDLMEFDVDSDLRLLDVYAGQCEFVFHLAGVNRPENQADFMAGNFGFTSQLLDALKKYHSKAPVLITSSIQAAQNNPYGESKKAGEDLLFDYSKETGSRVYVYRLPNVFGKWCRPNYNSAVATFCNNIAHNLPIQVNDPNAVLNLVYVDDVINSFIAKLKVESSLAPSPHFEEVSPVHTKSLGEIVTLLNKFKDSRSTLQLPDMGNAFEKKLYSTYLSYLPESDFSYPLKMNVDQRGSFTEFLKTNERGQVSVNISKPHIIKGNHWHHTKNEKFLVVSGKGVIRFRKIDSEDIIEYFVSGERLEVVDIPVGYTHNIENLGETDMVTIMWVNEVFDKERPDTYFLEVTPNL</sequence>
<dbReference type="PANTHER" id="PTHR43245:SF55">
    <property type="entry name" value="NAD(P)-BINDING DOMAIN-CONTAINING PROTEIN"/>
    <property type="match status" value="1"/>
</dbReference>
<proteinExistence type="predicted"/>
<protein>
    <submittedName>
        <fullName evidence="3">NAD-dependent epimerase/dehydratase</fullName>
    </submittedName>
</protein>
<evidence type="ECO:0000313" key="3">
    <source>
        <dbReference type="EMBL" id="ADQ79108.1"/>
    </source>
</evidence>
<keyword evidence="4" id="KW-1185">Reference proteome</keyword>
<dbReference type="STRING" id="694427.Palpr_0958"/>
<dbReference type="InterPro" id="IPR036291">
    <property type="entry name" value="NAD(P)-bd_dom_sf"/>
</dbReference>
<dbReference type="eggNOG" id="COG0451">
    <property type="taxonomic scope" value="Bacteria"/>
</dbReference>
<dbReference type="HOGENOM" id="CLU_063221_0_0_10"/>
<dbReference type="Gene3D" id="3.40.50.720">
    <property type="entry name" value="NAD(P)-binding Rossmann-like Domain"/>
    <property type="match status" value="1"/>
</dbReference>
<evidence type="ECO:0000259" key="1">
    <source>
        <dbReference type="Pfam" id="PF01370"/>
    </source>
</evidence>
<dbReference type="Pfam" id="PF14667">
    <property type="entry name" value="Polysacc_synt_C"/>
    <property type="match status" value="1"/>
</dbReference>
<dbReference type="eggNOG" id="COG1898">
    <property type="taxonomic scope" value="Bacteria"/>
</dbReference>
<dbReference type="SUPFAM" id="SSF51735">
    <property type="entry name" value="NAD(P)-binding Rossmann-fold domains"/>
    <property type="match status" value="1"/>
</dbReference>
<dbReference type="Proteomes" id="UP000008718">
    <property type="component" value="Chromosome"/>
</dbReference>
<evidence type="ECO:0000259" key="2">
    <source>
        <dbReference type="Pfam" id="PF14667"/>
    </source>
</evidence>
<dbReference type="Gene3D" id="2.60.120.10">
    <property type="entry name" value="Jelly Rolls"/>
    <property type="match status" value="1"/>
</dbReference>
<dbReference type="InterPro" id="IPR029303">
    <property type="entry name" value="CapF_C"/>
</dbReference>
<dbReference type="PANTHER" id="PTHR43245">
    <property type="entry name" value="BIFUNCTIONAL POLYMYXIN RESISTANCE PROTEIN ARNA"/>
    <property type="match status" value="1"/>
</dbReference>
<dbReference type="EMBL" id="CP002345">
    <property type="protein sequence ID" value="ADQ79108.1"/>
    <property type="molecule type" value="Genomic_DNA"/>
</dbReference>
<dbReference type="AlphaFoldDB" id="E4T314"/>
<reference evidence="3 4" key="2">
    <citation type="journal article" date="2011" name="Stand. Genomic Sci.">
        <title>Complete genome sequence of Paludibacter propionicigenes type strain (WB4).</title>
        <authorList>
            <person name="Gronow S."/>
            <person name="Munk C."/>
            <person name="Lapidus A."/>
            <person name="Nolan M."/>
            <person name="Lucas S."/>
            <person name="Hammon N."/>
            <person name="Deshpande S."/>
            <person name="Cheng J.F."/>
            <person name="Tapia R."/>
            <person name="Han C."/>
            <person name="Goodwin L."/>
            <person name="Pitluck S."/>
            <person name="Liolios K."/>
            <person name="Ivanova N."/>
            <person name="Mavromatis K."/>
            <person name="Mikhailova N."/>
            <person name="Pati A."/>
            <person name="Chen A."/>
            <person name="Palaniappan K."/>
            <person name="Land M."/>
            <person name="Hauser L."/>
            <person name="Chang Y.J."/>
            <person name="Jeffries C.D."/>
            <person name="Brambilla E."/>
            <person name="Rohde M."/>
            <person name="Goker M."/>
            <person name="Detter J.C."/>
            <person name="Woyke T."/>
            <person name="Bristow J."/>
            <person name="Eisen J.A."/>
            <person name="Markowitz V."/>
            <person name="Hugenholtz P."/>
            <person name="Kyrpides N.C."/>
            <person name="Klenk H.P."/>
        </authorList>
    </citation>
    <scope>NUCLEOTIDE SEQUENCE [LARGE SCALE GENOMIC DNA]</scope>
    <source>
        <strain evidence="4">DSM 17365 / JCM 13257 / WB4</strain>
    </source>
</reference>
<reference key="1">
    <citation type="submission" date="2010-11" db="EMBL/GenBank/DDBJ databases">
        <title>The complete genome of Paludibacter propionicigenes DSM 17365.</title>
        <authorList>
            <consortium name="US DOE Joint Genome Institute (JGI-PGF)"/>
            <person name="Lucas S."/>
            <person name="Copeland A."/>
            <person name="Lapidus A."/>
            <person name="Bruce D."/>
            <person name="Goodwin L."/>
            <person name="Pitluck S."/>
            <person name="Kyrpides N."/>
            <person name="Mavromatis K."/>
            <person name="Ivanova N."/>
            <person name="Munk A.C."/>
            <person name="Brettin T."/>
            <person name="Detter J.C."/>
            <person name="Han C."/>
            <person name="Tapia R."/>
            <person name="Land M."/>
            <person name="Hauser L."/>
            <person name="Markowitz V."/>
            <person name="Cheng J.-F."/>
            <person name="Hugenholtz P."/>
            <person name="Woyke T."/>
            <person name="Wu D."/>
            <person name="Gronow S."/>
            <person name="Wellnitz S."/>
            <person name="Brambilla E."/>
            <person name="Klenk H.-P."/>
            <person name="Eisen J.A."/>
        </authorList>
    </citation>
    <scope>NUCLEOTIDE SEQUENCE</scope>
    <source>
        <strain>WB4</strain>
    </source>
</reference>
<name>E4T314_PALPW</name>
<dbReference type="Pfam" id="PF01370">
    <property type="entry name" value="Epimerase"/>
    <property type="match status" value="1"/>
</dbReference>
<evidence type="ECO:0000313" key="4">
    <source>
        <dbReference type="Proteomes" id="UP000008718"/>
    </source>
</evidence>
<dbReference type="InterPro" id="IPR011051">
    <property type="entry name" value="RmlC_Cupin_sf"/>
</dbReference>
<gene>
    <name evidence="3" type="ordered locus">Palpr_0958</name>
</gene>
<dbReference type="InterPro" id="IPR050177">
    <property type="entry name" value="Lipid_A_modif_metabolic_enz"/>
</dbReference>
<dbReference type="CDD" id="cd05261">
    <property type="entry name" value="CAPF_like_SDR_e"/>
    <property type="match status" value="1"/>
</dbReference>
<feature type="domain" description="NAD-dependent epimerase/dehydratase" evidence="1">
    <location>
        <begin position="36"/>
        <end position="218"/>
    </location>
</feature>
<dbReference type="SUPFAM" id="SSF51182">
    <property type="entry name" value="RmlC-like cupins"/>
    <property type="match status" value="1"/>
</dbReference>
<dbReference type="CDD" id="cd07007">
    <property type="entry name" value="cupin_CapF-like_C"/>
    <property type="match status" value="1"/>
</dbReference>